<name>A0AAV1RNJ6_9ROSI</name>
<comment type="caution">
    <text evidence="1">The sequence shown here is derived from an EMBL/GenBank/DDBJ whole genome shotgun (WGS) entry which is preliminary data.</text>
</comment>
<keyword evidence="2" id="KW-1185">Reference proteome</keyword>
<gene>
    <name evidence="1" type="ORF">DCAF_LOCUS13340</name>
</gene>
<proteinExistence type="predicted"/>
<sequence length="91" mass="10222">MGAAAYGFLGRLIRDKTVILKEDSWWILGNFSEVTKGRAANLEEEVILSWTFVKSVGEKGNGKLGGFTSLRRSIEVGLLDMHYQEVRNFGR</sequence>
<evidence type="ECO:0000313" key="1">
    <source>
        <dbReference type="EMBL" id="CAK7338296.1"/>
    </source>
</evidence>
<evidence type="ECO:0000313" key="2">
    <source>
        <dbReference type="Proteomes" id="UP001314170"/>
    </source>
</evidence>
<dbReference type="AlphaFoldDB" id="A0AAV1RNJ6"/>
<protein>
    <submittedName>
        <fullName evidence="1">Uncharacterized protein</fullName>
    </submittedName>
</protein>
<dbReference type="Proteomes" id="UP001314170">
    <property type="component" value="Unassembled WGS sequence"/>
</dbReference>
<organism evidence="1 2">
    <name type="scientific">Dovyalis caffra</name>
    <dbReference type="NCBI Taxonomy" id="77055"/>
    <lineage>
        <taxon>Eukaryota</taxon>
        <taxon>Viridiplantae</taxon>
        <taxon>Streptophyta</taxon>
        <taxon>Embryophyta</taxon>
        <taxon>Tracheophyta</taxon>
        <taxon>Spermatophyta</taxon>
        <taxon>Magnoliopsida</taxon>
        <taxon>eudicotyledons</taxon>
        <taxon>Gunneridae</taxon>
        <taxon>Pentapetalae</taxon>
        <taxon>rosids</taxon>
        <taxon>fabids</taxon>
        <taxon>Malpighiales</taxon>
        <taxon>Salicaceae</taxon>
        <taxon>Flacourtieae</taxon>
        <taxon>Dovyalis</taxon>
    </lineage>
</organism>
<dbReference type="EMBL" id="CAWUPB010001116">
    <property type="protein sequence ID" value="CAK7338296.1"/>
    <property type="molecule type" value="Genomic_DNA"/>
</dbReference>
<accession>A0AAV1RNJ6</accession>
<reference evidence="1 2" key="1">
    <citation type="submission" date="2024-01" db="EMBL/GenBank/DDBJ databases">
        <authorList>
            <person name="Waweru B."/>
        </authorList>
    </citation>
    <scope>NUCLEOTIDE SEQUENCE [LARGE SCALE GENOMIC DNA]</scope>
</reference>